<evidence type="ECO:0000313" key="3">
    <source>
        <dbReference type="EMBL" id="MBC5714200.1"/>
    </source>
</evidence>
<proteinExistence type="predicted"/>
<evidence type="ECO:0000256" key="1">
    <source>
        <dbReference type="SAM" id="MobiDB-lite"/>
    </source>
</evidence>
<protein>
    <submittedName>
        <fullName evidence="3">Uncharacterized protein</fullName>
    </submittedName>
</protein>
<organism evidence="3 4">
    <name type="scientific">Roseburia zhanii</name>
    <dbReference type="NCBI Taxonomy" id="2763064"/>
    <lineage>
        <taxon>Bacteria</taxon>
        <taxon>Bacillati</taxon>
        <taxon>Bacillota</taxon>
        <taxon>Clostridia</taxon>
        <taxon>Lachnospirales</taxon>
        <taxon>Lachnospiraceae</taxon>
        <taxon>Roseburia</taxon>
    </lineage>
</organism>
<keyword evidence="4" id="KW-1185">Reference proteome</keyword>
<accession>A0A923LNL5</accession>
<reference evidence="3" key="1">
    <citation type="submission" date="2020-08" db="EMBL/GenBank/DDBJ databases">
        <title>Genome public.</title>
        <authorList>
            <person name="Liu C."/>
            <person name="Sun Q."/>
        </authorList>
    </citation>
    <scope>NUCLEOTIDE SEQUENCE</scope>
    <source>
        <strain evidence="3">BX1005</strain>
    </source>
</reference>
<name>A0A923LNL5_9FIRM</name>
<keyword evidence="2" id="KW-0812">Transmembrane</keyword>
<feature type="region of interest" description="Disordered" evidence="1">
    <location>
        <begin position="1"/>
        <end position="23"/>
    </location>
</feature>
<gene>
    <name evidence="3" type="ORF">H8S17_08265</name>
</gene>
<evidence type="ECO:0000256" key="2">
    <source>
        <dbReference type="SAM" id="Phobius"/>
    </source>
</evidence>
<feature type="transmembrane region" description="Helical" evidence="2">
    <location>
        <begin position="28"/>
        <end position="47"/>
    </location>
</feature>
<keyword evidence="2" id="KW-1133">Transmembrane helix</keyword>
<feature type="compositionally biased region" description="Basic and acidic residues" evidence="1">
    <location>
        <begin position="1"/>
        <end position="12"/>
    </location>
</feature>
<dbReference type="RefSeq" id="WP_186866934.1">
    <property type="nucleotide sequence ID" value="NZ_JACOPH010000005.1"/>
</dbReference>
<evidence type="ECO:0000313" key="4">
    <source>
        <dbReference type="Proteomes" id="UP000606720"/>
    </source>
</evidence>
<dbReference type="AlphaFoldDB" id="A0A923LNL5"/>
<keyword evidence="2" id="KW-0472">Membrane</keyword>
<dbReference type="Proteomes" id="UP000606720">
    <property type="component" value="Unassembled WGS sequence"/>
</dbReference>
<sequence length="79" mass="8788">MSQEKVERYKKEKANRKQTMKKDKAKSIAARTAGVIVCIALIGWIGYSGYSKWEAKQPAKTTTVSTDALSGYLDELSTE</sequence>
<comment type="caution">
    <text evidence="3">The sequence shown here is derived from an EMBL/GenBank/DDBJ whole genome shotgun (WGS) entry which is preliminary data.</text>
</comment>
<dbReference type="EMBL" id="JACOPH010000005">
    <property type="protein sequence ID" value="MBC5714200.1"/>
    <property type="molecule type" value="Genomic_DNA"/>
</dbReference>